<dbReference type="GeneID" id="14552280"/>
<dbReference type="AlphaFoldDB" id="A0A0U3H773"/>
<reference evidence="5 6" key="1">
    <citation type="submission" date="2015-12" db="EMBL/GenBank/DDBJ databases">
        <title>A stable core within a dynamic pangenome in Sulfolobus acidocaldarius.</title>
        <authorList>
            <person name="Anderson R."/>
            <person name="Kouris A."/>
            <person name="Seward C."/>
            <person name="Campbell K."/>
            <person name="Whitaker R."/>
        </authorList>
    </citation>
    <scope>NUCLEOTIDE SEQUENCE [LARGE SCALE GENOMIC DNA]</scope>
    <source>
        <strain evidence="3 6">GG12-C01-09</strain>
        <strain evidence="4 5">NG05B_CO5_07</strain>
    </source>
</reference>
<dbReference type="Proteomes" id="UP000060043">
    <property type="component" value="Chromosome"/>
</dbReference>
<dbReference type="EMBL" id="CP013694">
    <property type="protein sequence ID" value="ALU30093.1"/>
    <property type="molecule type" value="Genomic_DNA"/>
</dbReference>
<name>A0A0U3H773_9CREN</name>
<dbReference type="EMBL" id="CP013695">
    <property type="protein sequence ID" value="ALU30783.1"/>
    <property type="molecule type" value="Genomic_DNA"/>
</dbReference>
<dbReference type="RefSeq" id="WP_011278596.1">
    <property type="nucleotide sequence ID" value="NZ_BHWZ01000004.1"/>
</dbReference>
<dbReference type="OMA" id="FADHWIY"/>
<feature type="transmembrane region" description="Helical" evidence="2">
    <location>
        <begin position="7"/>
        <end position="25"/>
    </location>
</feature>
<dbReference type="InterPro" id="IPR053108">
    <property type="entry name" value="Chlamydial_TARP"/>
</dbReference>
<dbReference type="PANTHER" id="PTHR36975:SF5">
    <property type="entry name" value="TRANSLOCATED ACTIN-RECRUITING PHOSPHOPROTEIN"/>
    <property type="match status" value="1"/>
</dbReference>
<proteinExistence type="predicted"/>
<dbReference type="PaxDb" id="1435377-SUSAZ_08510"/>
<dbReference type="OrthoDB" id="28630at2157"/>
<evidence type="ECO:0000256" key="2">
    <source>
        <dbReference type="SAM" id="Phobius"/>
    </source>
</evidence>
<feature type="region of interest" description="Disordered" evidence="1">
    <location>
        <begin position="729"/>
        <end position="772"/>
    </location>
</feature>
<evidence type="ECO:0000313" key="3">
    <source>
        <dbReference type="EMBL" id="ALU30093.1"/>
    </source>
</evidence>
<organism evidence="4 5">
    <name type="scientific">Sulfolobus acidocaldarius</name>
    <dbReference type="NCBI Taxonomy" id="2285"/>
    <lineage>
        <taxon>Archaea</taxon>
        <taxon>Thermoproteota</taxon>
        <taxon>Thermoprotei</taxon>
        <taxon>Sulfolobales</taxon>
        <taxon>Sulfolobaceae</taxon>
        <taxon>Sulfolobus</taxon>
    </lineage>
</organism>
<evidence type="ECO:0000313" key="5">
    <source>
        <dbReference type="Proteomes" id="UP000060043"/>
    </source>
</evidence>
<evidence type="ECO:0000313" key="6">
    <source>
        <dbReference type="Proteomes" id="UP000065473"/>
    </source>
</evidence>
<keyword evidence="2" id="KW-0812">Transmembrane</keyword>
<dbReference type="PANTHER" id="PTHR36975">
    <property type="match status" value="1"/>
</dbReference>
<sequence>MPDTKTIGFVIVAIILLVIAAVGFYEYSVVSSNYTSLQNSYTSLSSTLSQAQANASYFMKLAEENYTNYQKLLSNYTTLENMYSALLKQKVSAQYAEGSALANVFKVWDGIAIESPGDVTPYLASNFTATISGVPFPGTYNLQTFNSSWLSKFFSDYETVYFYTTELPKVTQMSNTSYQISAVVQYFVAPTQDPIYLQVFNASVTLMVQVINGVPEITSMNWVGNEVSPSAVISGYPSQHLMQANQVAYEVLSEVNGLGAEFAPNVIAQYFSPNAVLNISGVLPQGLSNGTYNGLTNIQNFFNNWDKYFIFAVEYSQNLLPNGTAVPPSIKVTLLPNESMAVVTANVTPIIGFVNQGEPTFPGIYDLHISLTAYLMYNSTAGMWQIVKENWNVDSIPSIEDTLFYNINQPIFKVIKESTITVNASTGGIVQAGNIVSIVQPGTYAELPNGSLLSVYNFSLVLFSVQGVYPPPLAFFNYTPSYAFAFALNGKISPAYSFVNSSKVSKPIITIVYGSNTWTSWTWLGGSFNGTAYVGGSYKFPDKWIYGNNVMVNTQFFKPVLWIFETGQTPLATPPSPSNVSVTKAFGLTPINAYSYQVNGMEGGVITAGNIMVVIKPGTIIHTPTANLTNYNFSVVFYSTNGLPNSPSGEVPFIAFAYAINGNVTFSYSASQSFITIVSTPDNNGQMWTWGPPGYILKDPIILGNGVMVNLTFFKPVPWIITLPTLTSSASTTSSSTSSMSTSSSTTASSTTSTTSSTTTTTSTSSTYPYWG</sequence>
<keyword evidence="2" id="KW-1133">Transmembrane helix</keyword>
<evidence type="ECO:0000313" key="4">
    <source>
        <dbReference type="EMBL" id="ALU30783.1"/>
    </source>
</evidence>
<protein>
    <submittedName>
        <fullName evidence="4">Uncharacterized protein</fullName>
    </submittedName>
</protein>
<evidence type="ECO:0000256" key="1">
    <source>
        <dbReference type="SAM" id="MobiDB-lite"/>
    </source>
</evidence>
<keyword evidence="2" id="KW-0472">Membrane</keyword>
<accession>A0A0U3H773</accession>
<dbReference type="Proteomes" id="UP000065473">
    <property type="component" value="Chromosome"/>
</dbReference>
<gene>
    <name evidence="3" type="ORF">ATY89_09195</name>
    <name evidence="4" type="ORF">ATZ20_00605</name>
</gene>